<evidence type="ECO:0000256" key="3">
    <source>
        <dbReference type="ARBA" id="ARBA00022475"/>
    </source>
</evidence>
<organism evidence="8 9">
    <name type="scientific">Xanthobacter autotrophicus</name>
    <dbReference type="NCBI Taxonomy" id="280"/>
    <lineage>
        <taxon>Bacteria</taxon>
        <taxon>Pseudomonadati</taxon>
        <taxon>Pseudomonadota</taxon>
        <taxon>Alphaproteobacteria</taxon>
        <taxon>Hyphomicrobiales</taxon>
        <taxon>Xanthobacteraceae</taxon>
        <taxon>Xanthobacter</taxon>
    </lineage>
</organism>
<dbReference type="PANTHER" id="PTHR33884:SF3">
    <property type="entry name" value="UPF0410 PROTEIN YMGE"/>
    <property type="match status" value="1"/>
</dbReference>
<evidence type="ECO:0000256" key="1">
    <source>
        <dbReference type="ARBA" id="ARBA00004651"/>
    </source>
</evidence>
<evidence type="ECO:0000256" key="4">
    <source>
        <dbReference type="ARBA" id="ARBA00022692"/>
    </source>
</evidence>
<comment type="similarity">
    <text evidence="2">Belongs to the UPF0410 family.</text>
</comment>
<dbReference type="PANTHER" id="PTHR33884">
    <property type="entry name" value="UPF0410 PROTEIN YMGE"/>
    <property type="match status" value="1"/>
</dbReference>
<feature type="transmembrane region" description="Helical" evidence="7">
    <location>
        <begin position="59"/>
        <end position="76"/>
    </location>
</feature>
<evidence type="ECO:0000256" key="5">
    <source>
        <dbReference type="ARBA" id="ARBA00022989"/>
    </source>
</evidence>
<name>A0A6C1KVG8_XANAU</name>
<dbReference type="Proteomes" id="UP000305131">
    <property type="component" value="Unassembled WGS sequence"/>
</dbReference>
<feature type="transmembrane region" description="Helical" evidence="7">
    <location>
        <begin position="25"/>
        <end position="47"/>
    </location>
</feature>
<gene>
    <name evidence="8" type="ORF">FBQ73_00615</name>
</gene>
<sequence>MLVSILVGIIAGFLAEKLMKSSGGLLTNLVVGLVGGMLGGWVASGLGLNYIGDGMLDRIVISTCGAVLLLAIWRAVTGRRPA</sequence>
<dbReference type="GO" id="GO:0005886">
    <property type="term" value="C:plasma membrane"/>
    <property type="evidence" value="ECO:0007669"/>
    <property type="project" value="UniProtKB-SubCell"/>
</dbReference>
<evidence type="ECO:0000313" key="8">
    <source>
        <dbReference type="EMBL" id="TLX44966.1"/>
    </source>
</evidence>
<protein>
    <submittedName>
        <fullName evidence="8">GlsB/YeaQ/YmgE family stress response membrane protein</fullName>
    </submittedName>
</protein>
<evidence type="ECO:0000313" key="9">
    <source>
        <dbReference type="Proteomes" id="UP000305131"/>
    </source>
</evidence>
<dbReference type="AlphaFoldDB" id="A0A6C1KVG8"/>
<keyword evidence="6 7" id="KW-0472">Membrane</keyword>
<keyword evidence="5 7" id="KW-1133">Transmembrane helix</keyword>
<comment type="subcellular location">
    <subcellularLocation>
        <location evidence="1">Cell membrane</location>
        <topology evidence="1">Multi-pass membrane protein</topology>
    </subcellularLocation>
</comment>
<evidence type="ECO:0000256" key="7">
    <source>
        <dbReference type="SAM" id="Phobius"/>
    </source>
</evidence>
<reference evidence="8 9" key="1">
    <citation type="submission" date="2019-05" db="EMBL/GenBank/DDBJ databases">
        <authorList>
            <person name="Zhou X."/>
        </authorList>
    </citation>
    <scope>NUCLEOTIDE SEQUENCE [LARGE SCALE GENOMIC DNA]</scope>
    <source>
        <strain evidence="8 9">DSM 432</strain>
    </source>
</reference>
<comment type="caution">
    <text evidence="8">The sequence shown here is derived from an EMBL/GenBank/DDBJ whole genome shotgun (WGS) entry which is preliminary data.</text>
</comment>
<dbReference type="InterPro" id="IPR007341">
    <property type="entry name" value="Transgly_assoc"/>
</dbReference>
<keyword evidence="4 7" id="KW-0812">Transmembrane</keyword>
<evidence type="ECO:0000256" key="2">
    <source>
        <dbReference type="ARBA" id="ARBA00011006"/>
    </source>
</evidence>
<dbReference type="OrthoDB" id="9815411at2"/>
<evidence type="ECO:0000256" key="6">
    <source>
        <dbReference type="ARBA" id="ARBA00023136"/>
    </source>
</evidence>
<dbReference type="RefSeq" id="WP_138397592.1">
    <property type="nucleotide sequence ID" value="NZ_JBAFVI010000004.1"/>
</dbReference>
<dbReference type="GeneID" id="95771965"/>
<keyword evidence="3" id="KW-1003">Cell membrane</keyword>
<proteinExistence type="inferred from homology"/>
<dbReference type="EMBL" id="VAUP01000002">
    <property type="protein sequence ID" value="TLX44966.1"/>
    <property type="molecule type" value="Genomic_DNA"/>
</dbReference>
<accession>A0A6C1KVG8</accession>
<dbReference type="Pfam" id="PF04226">
    <property type="entry name" value="Transgly_assoc"/>
    <property type="match status" value="1"/>
</dbReference>